<dbReference type="Pfam" id="PF00528">
    <property type="entry name" value="BPD_transp_1"/>
    <property type="match status" value="1"/>
</dbReference>
<dbReference type="PANTHER" id="PTHR30151:SF40">
    <property type="entry name" value="TRANSPORT SYSTEM INTEGRAL MEMBRANE PROTEIN"/>
    <property type="match status" value="1"/>
</dbReference>
<feature type="transmembrane region" description="Helical" evidence="7">
    <location>
        <begin position="65"/>
        <end position="88"/>
    </location>
</feature>
<feature type="domain" description="ABC transmembrane type-1" evidence="8">
    <location>
        <begin position="59"/>
        <end position="243"/>
    </location>
</feature>
<keyword evidence="10" id="KW-1185">Reference proteome</keyword>
<dbReference type="InterPro" id="IPR000515">
    <property type="entry name" value="MetI-like"/>
</dbReference>
<accession>A0A919YNP1</accession>
<gene>
    <name evidence="9" type="ORF">J40TS1_22120</name>
</gene>
<evidence type="ECO:0000256" key="3">
    <source>
        <dbReference type="ARBA" id="ARBA00022475"/>
    </source>
</evidence>
<keyword evidence="4 7" id="KW-0812">Transmembrane</keyword>
<evidence type="ECO:0000256" key="6">
    <source>
        <dbReference type="ARBA" id="ARBA00023136"/>
    </source>
</evidence>
<evidence type="ECO:0000259" key="8">
    <source>
        <dbReference type="PROSITE" id="PS50928"/>
    </source>
</evidence>
<keyword evidence="2 7" id="KW-0813">Transport</keyword>
<feature type="transmembrane region" description="Helical" evidence="7">
    <location>
        <begin position="12"/>
        <end position="32"/>
    </location>
</feature>
<evidence type="ECO:0000313" key="9">
    <source>
        <dbReference type="EMBL" id="GIP16570.1"/>
    </source>
</evidence>
<dbReference type="SUPFAM" id="SSF161098">
    <property type="entry name" value="MetI-like"/>
    <property type="match status" value="1"/>
</dbReference>
<dbReference type="Proteomes" id="UP000683139">
    <property type="component" value="Unassembled WGS sequence"/>
</dbReference>
<evidence type="ECO:0000256" key="5">
    <source>
        <dbReference type="ARBA" id="ARBA00022989"/>
    </source>
</evidence>
<reference evidence="9" key="1">
    <citation type="submission" date="2021-03" db="EMBL/GenBank/DDBJ databases">
        <title>Antimicrobial resistance genes in bacteria isolated from Japanese honey, and their potential for conferring macrolide and lincosamide resistance in the American foulbrood pathogen Paenibacillus larvae.</title>
        <authorList>
            <person name="Okamoto M."/>
            <person name="Kumagai M."/>
            <person name="Kanamori H."/>
            <person name="Takamatsu D."/>
        </authorList>
    </citation>
    <scope>NUCLEOTIDE SEQUENCE</scope>
    <source>
        <strain evidence="9">J40TS1</strain>
    </source>
</reference>
<dbReference type="GO" id="GO:0055085">
    <property type="term" value="P:transmembrane transport"/>
    <property type="evidence" value="ECO:0007669"/>
    <property type="project" value="InterPro"/>
</dbReference>
<keyword evidence="3" id="KW-1003">Cell membrane</keyword>
<keyword evidence="6 7" id="KW-0472">Membrane</keyword>
<evidence type="ECO:0000256" key="1">
    <source>
        <dbReference type="ARBA" id="ARBA00004651"/>
    </source>
</evidence>
<protein>
    <submittedName>
        <fullName evidence="9">Sulfate ABC transporter permease</fullName>
    </submittedName>
</protein>
<feature type="transmembrane region" description="Helical" evidence="7">
    <location>
        <begin position="192"/>
        <end position="212"/>
    </location>
</feature>
<name>A0A919YNP1_9BACL</name>
<evidence type="ECO:0000313" key="10">
    <source>
        <dbReference type="Proteomes" id="UP000683139"/>
    </source>
</evidence>
<dbReference type="GO" id="GO:0005886">
    <property type="term" value="C:plasma membrane"/>
    <property type="evidence" value="ECO:0007669"/>
    <property type="project" value="UniProtKB-SubCell"/>
</dbReference>
<dbReference type="EMBL" id="BOSE01000003">
    <property type="protein sequence ID" value="GIP16570.1"/>
    <property type="molecule type" value="Genomic_DNA"/>
</dbReference>
<evidence type="ECO:0000256" key="4">
    <source>
        <dbReference type="ARBA" id="ARBA00022692"/>
    </source>
</evidence>
<evidence type="ECO:0000256" key="2">
    <source>
        <dbReference type="ARBA" id="ARBA00022448"/>
    </source>
</evidence>
<comment type="similarity">
    <text evidence="7">Belongs to the binding-protein-dependent transport system permease family.</text>
</comment>
<sequence>MITVLRRITFILILVMIWEAISKLGLFPAFLWPPFIVPVEPGGVTIMKTFVNGLMSGQLINATLVSLQSLLLGFVISVVVGLVLGFLIYSSKWIEDTLGFVVTALQSVPNIVWLPLAILWFGLGFSSVLFIVVLGAALSITITSSSGFKSVPPIQIRAARTMGASGFQLFRTIIFPSSVPHIISGLRLAWALAWRAVLAGELLGGGGGLGTLLDMGRSIQAMDLVFSIMIIIGIIGTLIDHVVFLQLEKAVLKRWGLQSNTA</sequence>
<dbReference type="CDD" id="cd06261">
    <property type="entry name" value="TM_PBP2"/>
    <property type="match status" value="1"/>
</dbReference>
<dbReference type="InterPro" id="IPR035906">
    <property type="entry name" value="MetI-like_sf"/>
</dbReference>
<organism evidence="9 10">
    <name type="scientific">Paenibacillus montaniterrae</name>
    <dbReference type="NCBI Taxonomy" id="429341"/>
    <lineage>
        <taxon>Bacteria</taxon>
        <taxon>Bacillati</taxon>
        <taxon>Bacillota</taxon>
        <taxon>Bacilli</taxon>
        <taxon>Bacillales</taxon>
        <taxon>Paenibacillaceae</taxon>
        <taxon>Paenibacillus</taxon>
    </lineage>
</organism>
<dbReference type="PANTHER" id="PTHR30151">
    <property type="entry name" value="ALKANE SULFONATE ABC TRANSPORTER-RELATED, MEMBRANE SUBUNIT"/>
    <property type="match status" value="1"/>
</dbReference>
<proteinExistence type="inferred from homology"/>
<dbReference type="Gene3D" id="1.10.3720.10">
    <property type="entry name" value="MetI-like"/>
    <property type="match status" value="1"/>
</dbReference>
<keyword evidence="5 7" id="KW-1133">Transmembrane helix</keyword>
<dbReference type="PROSITE" id="PS50928">
    <property type="entry name" value="ABC_TM1"/>
    <property type="match status" value="1"/>
</dbReference>
<feature type="transmembrane region" description="Helical" evidence="7">
    <location>
        <begin position="100"/>
        <end position="122"/>
    </location>
</feature>
<comment type="subcellular location">
    <subcellularLocation>
        <location evidence="1 7">Cell membrane</location>
        <topology evidence="1 7">Multi-pass membrane protein</topology>
    </subcellularLocation>
</comment>
<comment type="caution">
    <text evidence="9">The sequence shown here is derived from an EMBL/GenBank/DDBJ whole genome shotgun (WGS) entry which is preliminary data.</text>
</comment>
<feature type="transmembrane region" description="Helical" evidence="7">
    <location>
        <begin position="224"/>
        <end position="247"/>
    </location>
</feature>
<evidence type="ECO:0000256" key="7">
    <source>
        <dbReference type="RuleBase" id="RU363032"/>
    </source>
</evidence>
<dbReference type="AlphaFoldDB" id="A0A919YNP1"/>